<feature type="compositionally biased region" description="Basic and acidic residues" evidence="1">
    <location>
        <begin position="302"/>
        <end position="314"/>
    </location>
</feature>
<organism evidence="4 5">
    <name type="scientific">Aspergillus avenaceus</name>
    <dbReference type="NCBI Taxonomy" id="36643"/>
    <lineage>
        <taxon>Eukaryota</taxon>
        <taxon>Fungi</taxon>
        <taxon>Dikarya</taxon>
        <taxon>Ascomycota</taxon>
        <taxon>Pezizomycotina</taxon>
        <taxon>Eurotiomycetes</taxon>
        <taxon>Eurotiomycetidae</taxon>
        <taxon>Eurotiales</taxon>
        <taxon>Aspergillaceae</taxon>
        <taxon>Aspergillus</taxon>
        <taxon>Aspergillus subgen. Circumdati</taxon>
    </lineage>
</organism>
<keyword evidence="2" id="KW-1133">Transmembrane helix</keyword>
<proteinExistence type="predicted"/>
<dbReference type="Proteomes" id="UP000325780">
    <property type="component" value="Unassembled WGS sequence"/>
</dbReference>
<keyword evidence="2" id="KW-0812">Transmembrane</keyword>
<evidence type="ECO:0000313" key="5">
    <source>
        <dbReference type="Proteomes" id="UP000325780"/>
    </source>
</evidence>
<feature type="region of interest" description="Disordered" evidence="1">
    <location>
        <begin position="278"/>
        <end position="314"/>
    </location>
</feature>
<dbReference type="OrthoDB" id="5426678at2759"/>
<sequence>MASLHKLNASLAIYFLFILIQTIQVTSLGTINTSKCISVCGDDRKTTTSDLVCPDSSYNSSSNGETMKTCLLCQSTGTAYISDERNDIYTFLYNQKYTLQTCLFDKPADVSLSGCEGDCLPLKSVFEEPWYKTNYKRPIYEYCNNTGFNEYAGSCGKCLWGKSGSYVLGNYLDTMVSACETKPNASKGEIIKLNQPLFVVPNTTTTDTESSGLSSGAKIGIGVGVGVGGVILLAAAGWVFCLARKRRKARAKQAVYETEQVTYAPPDQAQMQFGMSEVPAEETKKVKEMPVSETGPAVELDGNMRKERPPVELP</sequence>
<dbReference type="AlphaFoldDB" id="A0A5N6TXJ4"/>
<feature type="transmembrane region" description="Helical" evidence="2">
    <location>
        <begin position="219"/>
        <end position="243"/>
    </location>
</feature>
<feature type="compositionally biased region" description="Basic and acidic residues" evidence="1">
    <location>
        <begin position="281"/>
        <end position="290"/>
    </location>
</feature>
<evidence type="ECO:0000256" key="3">
    <source>
        <dbReference type="SAM" id="SignalP"/>
    </source>
</evidence>
<name>A0A5N6TXJ4_ASPAV</name>
<evidence type="ECO:0000313" key="4">
    <source>
        <dbReference type="EMBL" id="KAE8150801.1"/>
    </source>
</evidence>
<evidence type="ECO:0000256" key="2">
    <source>
        <dbReference type="SAM" id="Phobius"/>
    </source>
</evidence>
<dbReference type="EMBL" id="ML742085">
    <property type="protein sequence ID" value="KAE8150801.1"/>
    <property type="molecule type" value="Genomic_DNA"/>
</dbReference>
<keyword evidence="5" id="KW-1185">Reference proteome</keyword>
<evidence type="ECO:0008006" key="6">
    <source>
        <dbReference type="Google" id="ProtNLM"/>
    </source>
</evidence>
<accession>A0A5N6TXJ4</accession>
<feature type="chain" id="PRO_5025012891" description="LPXTG-domain-containing protein" evidence="3">
    <location>
        <begin position="28"/>
        <end position="314"/>
    </location>
</feature>
<keyword evidence="2" id="KW-0472">Membrane</keyword>
<gene>
    <name evidence="4" type="ORF">BDV25DRAFT_139483</name>
</gene>
<reference evidence="4 5" key="1">
    <citation type="submission" date="2019-04" db="EMBL/GenBank/DDBJ databases">
        <title>Friends and foes A comparative genomics study of 23 Aspergillus species from section Flavi.</title>
        <authorList>
            <consortium name="DOE Joint Genome Institute"/>
            <person name="Kjaerbolling I."/>
            <person name="Vesth T."/>
            <person name="Frisvad J.C."/>
            <person name="Nybo J.L."/>
            <person name="Theobald S."/>
            <person name="Kildgaard S."/>
            <person name="Isbrandt T."/>
            <person name="Kuo A."/>
            <person name="Sato A."/>
            <person name="Lyhne E.K."/>
            <person name="Kogle M.E."/>
            <person name="Wiebenga A."/>
            <person name="Kun R.S."/>
            <person name="Lubbers R.J."/>
            <person name="Makela M.R."/>
            <person name="Barry K."/>
            <person name="Chovatia M."/>
            <person name="Clum A."/>
            <person name="Daum C."/>
            <person name="Haridas S."/>
            <person name="He G."/>
            <person name="LaButti K."/>
            <person name="Lipzen A."/>
            <person name="Mondo S."/>
            <person name="Riley R."/>
            <person name="Salamov A."/>
            <person name="Simmons B.A."/>
            <person name="Magnuson J.K."/>
            <person name="Henrissat B."/>
            <person name="Mortensen U.H."/>
            <person name="Larsen T.O."/>
            <person name="Devries R.P."/>
            <person name="Grigoriev I.V."/>
            <person name="Machida M."/>
            <person name="Baker S.E."/>
            <person name="Andersen M.R."/>
        </authorList>
    </citation>
    <scope>NUCLEOTIDE SEQUENCE [LARGE SCALE GENOMIC DNA]</scope>
    <source>
        <strain evidence="4 5">IBT 18842</strain>
    </source>
</reference>
<feature type="signal peptide" evidence="3">
    <location>
        <begin position="1"/>
        <end position="27"/>
    </location>
</feature>
<evidence type="ECO:0000256" key="1">
    <source>
        <dbReference type="SAM" id="MobiDB-lite"/>
    </source>
</evidence>
<protein>
    <recommendedName>
        <fullName evidence="6">LPXTG-domain-containing protein</fullName>
    </recommendedName>
</protein>
<keyword evidence="3" id="KW-0732">Signal</keyword>